<feature type="binding site" evidence="9">
    <location>
        <position position="23"/>
    </location>
    <ligand>
        <name>phosphoenolpyruvate</name>
        <dbReference type="ChEBI" id="CHEBI:58702"/>
    </ligand>
</feature>
<dbReference type="RefSeq" id="WP_250094854.1">
    <property type="nucleotide sequence ID" value="NZ_JAKRYL010000002.1"/>
</dbReference>
<sequence length="431" mass="45298">MSTAIVKHSHVGLNGTIQVPGDKSISHRAVMFGAIAEGTTTVEGFLPGEDCLSTISCFRKLGVTIKQEGEKVTIEGKGWDGLAEPTEILDVGNSGTTTRLMLGILATRPFHSVIIGDDSIAKRPMARVTAPLREMGSVIDGRQKGNFTPLSIRGGATKGIQYQSKVASAQVKSAILLAGLQSEGVTSVTEPALSRDHTERMLEAYGVHVKRDGLTVSVEGGQTLKAQHIVVPGDISSAAFFLVAAAIVPNSNITIEGVGMNPTRSGIVDVLEQMGASMTVQNERVVGGEPIADITISTSSLKGIEIGGDLIPRLIDEIPVIAVLATQAEGKTVIRDAEELKVKETNRIDTVVSELTKLGAKIQATDDGMIIEGPSSLNGASVSSFGDHRIGMALAVAGLITDGDVEISRSDSIAVSYPNFFDHIKQLQQGK</sequence>
<dbReference type="AlphaFoldDB" id="A0A9X2A358"/>
<evidence type="ECO:0000256" key="8">
    <source>
        <dbReference type="ARBA" id="ARBA00044633"/>
    </source>
</evidence>
<feature type="binding site" evidence="9">
    <location>
        <position position="95"/>
    </location>
    <ligand>
        <name>phosphoenolpyruvate</name>
        <dbReference type="ChEBI" id="CHEBI:58702"/>
    </ligand>
</feature>
<dbReference type="EMBL" id="JAKRYL010000002">
    <property type="protein sequence ID" value="MCL7745922.1"/>
    <property type="molecule type" value="Genomic_DNA"/>
</dbReference>
<gene>
    <name evidence="9 11" type="primary">aroA</name>
    <name evidence="11" type="ORF">MF646_02190</name>
</gene>
<evidence type="ECO:0000256" key="4">
    <source>
        <dbReference type="ARBA" id="ARBA00022490"/>
    </source>
</evidence>
<dbReference type="PROSITE" id="PS00104">
    <property type="entry name" value="EPSP_SYNTHASE_1"/>
    <property type="match status" value="1"/>
</dbReference>
<dbReference type="GO" id="GO:0003866">
    <property type="term" value="F:3-phosphoshikimate 1-carboxyvinyltransferase activity"/>
    <property type="evidence" value="ECO:0007669"/>
    <property type="project" value="UniProtKB-UniRule"/>
</dbReference>
<evidence type="ECO:0000256" key="9">
    <source>
        <dbReference type="HAMAP-Rule" id="MF_00210"/>
    </source>
</evidence>
<protein>
    <recommendedName>
        <fullName evidence="9">3-phosphoshikimate 1-carboxyvinyltransferase</fullName>
        <ecNumber evidence="9">2.5.1.19</ecNumber>
    </recommendedName>
    <alternativeName>
        <fullName evidence="9">5-enolpyruvylshikimate-3-phosphate synthase</fullName>
        <shortName evidence="9">EPSP synthase</shortName>
        <shortName evidence="9">EPSPS</shortName>
    </alternativeName>
</protein>
<dbReference type="EC" id="2.5.1.19" evidence="9"/>
<evidence type="ECO:0000256" key="1">
    <source>
        <dbReference type="ARBA" id="ARBA00002174"/>
    </source>
</evidence>
<feature type="binding site" evidence="9">
    <location>
        <position position="170"/>
    </location>
    <ligand>
        <name>phosphoenolpyruvate</name>
        <dbReference type="ChEBI" id="CHEBI:58702"/>
    </ligand>
</feature>
<comment type="function">
    <text evidence="1 9">Catalyzes the transfer of the enolpyruvyl moiety of phosphoenolpyruvate (PEP) to the 5-hydroxyl of shikimate-3-phosphate (S3P) to produce enolpyruvyl shikimate-3-phosphate and inorganic phosphate.</text>
</comment>
<keyword evidence="12" id="KW-1185">Reference proteome</keyword>
<evidence type="ECO:0000256" key="2">
    <source>
        <dbReference type="ARBA" id="ARBA00004811"/>
    </source>
</evidence>
<dbReference type="GO" id="GO:0009073">
    <property type="term" value="P:aromatic amino acid family biosynthetic process"/>
    <property type="evidence" value="ECO:0007669"/>
    <property type="project" value="UniProtKB-KW"/>
</dbReference>
<dbReference type="PANTHER" id="PTHR21090:SF5">
    <property type="entry name" value="PENTAFUNCTIONAL AROM POLYPEPTIDE"/>
    <property type="match status" value="1"/>
</dbReference>
<feature type="binding site" evidence="9">
    <location>
        <position position="123"/>
    </location>
    <ligand>
        <name>phosphoenolpyruvate</name>
        <dbReference type="ChEBI" id="CHEBI:58702"/>
    </ligand>
</feature>
<evidence type="ECO:0000256" key="7">
    <source>
        <dbReference type="ARBA" id="ARBA00023141"/>
    </source>
</evidence>
<dbReference type="Pfam" id="PF00275">
    <property type="entry name" value="EPSP_synthase"/>
    <property type="match status" value="1"/>
</dbReference>
<organism evidence="11 12">
    <name type="scientific">Halalkalibacter alkaliphilus</name>
    <dbReference type="NCBI Taxonomy" id="2917993"/>
    <lineage>
        <taxon>Bacteria</taxon>
        <taxon>Bacillati</taxon>
        <taxon>Bacillota</taxon>
        <taxon>Bacilli</taxon>
        <taxon>Bacillales</taxon>
        <taxon>Bacillaceae</taxon>
        <taxon>Halalkalibacter</taxon>
    </lineage>
</organism>
<dbReference type="InterPro" id="IPR013792">
    <property type="entry name" value="RNA3'P_cycl/enolpyr_Trfase_a/b"/>
</dbReference>
<comment type="subunit">
    <text evidence="9">Monomer.</text>
</comment>
<proteinExistence type="inferred from homology"/>
<evidence type="ECO:0000256" key="5">
    <source>
        <dbReference type="ARBA" id="ARBA00022605"/>
    </source>
</evidence>
<keyword evidence="7 9" id="KW-0057">Aromatic amino acid biosynthesis</keyword>
<keyword evidence="4 9" id="KW-0963">Cytoplasm</keyword>
<feature type="active site" description="Proton acceptor" evidence="9">
    <location>
        <position position="316"/>
    </location>
</feature>
<feature type="binding site" evidence="9">
    <location>
        <position position="316"/>
    </location>
    <ligand>
        <name>3-phosphoshikimate</name>
        <dbReference type="ChEBI" id="CHEBI:145989"/>
    </ligand>
</feature>
<reference evidence="11" key="1">
    <citation type="submission" date="2022-02" db="EMBL/GenBank/DDBJ databases">
        <title>Halalkalibacter sp. nov. isolated from Lonar Lake, India.</title>
        <authorList>
            <person name="Joshi A."/>
            <person name="Thite S."/>
            <person name="Lodha T."/>
        </authorList>
    </citation>
    <scope>NUCLEOTIDE SEQUENCE</scope>
    <source>
        <strain evidence="11">MEB205</strain>
    </source>
</reference>
<comment type="caution">
    <text evidence="9">Lacks conserved residue(s) required for the propagation of feature annotation.</text>
</comment>
<dbReference type="Proteomes" id="UP001139150">
    <property type="component" value="Unassembled WGS sequence"/>
</dbReference>
<dbReference type="FunFam" id="3.65.10.10:FF:000005">
    <property type="entry name" value="3-phosphoshikimate 1-carboxyvinyltransferase"/>
    <property type="match status" value="1"/>
</dbReference>
<feature type="binding site" evidence="9">
    <location>
        <position position="168"/>
    </location>
    <ligand>
        <name>3-phosphoshikimate</name>
        <dbReference type="ChEBI" id="CHEBI:145989"/>
    </ligand>
</feature>
<name>A0A9X2A358_9BACI</name>
<keyword evidence="6 9" id="KW-0808">Transferase</keyword>
<evidence type="ECO:0000313" key="12">
    <source>
        <dbReference type="Proteomes" id="UP001139150"/>
    </source>
</evidence>
<feature type="binding site" evidence="9">
    <location>
        <position position="23"/>
    </location>
    <ligand>
        <name>3-phosphoshikimate</name>
        <dbReference type="ChEBI" id="CHEBI:145989"/>
    </ligand>
</feature>
<dbReference type="Gene3D" id="3.65.10.10">
    <property type="entry name" value="Enolpyruvate transferase domain"/>
    <property type="match status" value="2"/>
</dbReference>
<dbReference type="GO" id="GO:0009423">
    <property type="term" value="P:chorismate biosynthetic process"/>
    <property type="evidence" value="ECO:0007669"/>
    <property type="project" value="UniProtKB-UniRule"/>
</dbReference>
<dbReference type="InterPro" id="IPR006264">
    <property type="entry name" value="EPSP_synthase"/>
</dbReference>
<feature type="binding site" evidence="9">
    <location>
        <position position="389"/>
    </location>
    <ligand>
        <name>phosphoenolpyruvate</name>
        <dbReference type="ChEBI" id="CHEBI:58702"/>
    </ligand>
</feature>
<dbReference type="CDD" id="cd01556">
    <property type="entry name" value="EPSP_synthase"/>
    <property type="match status" value="1"/>
</dbReference>
<evidence type="ECO:0000313" key="11">
    <source>
        <dbReference type="EMBL" id="MCL7745922.1"/>
    </source>
</evidence>
<comment type="pathway">
    <text evidence="2 9">Metabolic intermediate biosynthesis; chorismate biosynthesis; chorismate from D-erythrose 4-phosphate and phosphoenolpyruvate: step 6/7.</text>
</comment>
<comment type="catalytic activity">
    <reaction evidence="8">
        <text>3-phosphoshikimate + phosphoenolpyruvate = 5-O-(1-carboxyvinyl)-3-phosphoshikimate + phosphate</text>
        <dbReference type="Rhea" id="RHEA:21256"/>
        <dbReference type="ChEBI" id="CHEBI:43474"/>
        <dbReference type="ChEBI" id="CHEBI:57701"/>
        <dbReference type="ChEBI" id="CHEBI:58702"/>
        <dbReference type="ChEBI" id="CHEBI:145989"/>
        <dbReference type="EC" id="2.5.1.19"/>
    </reaction>
    <physiologicalReaction direction="left-to-right" evidence="8">
        <dbReference type="Rhea" id="RHEA:21257"/>
    </physiologicalReaction>
</comment>
<feature type="binding site" evidence="9">
    <location>
        <position position="343"/>
    </location>
    <ligand>
        <name>3-phosphoshikimate</name>
        <dbReference type="ChEBI" id="CHEBI:145989"/>
    </ligand>
</feature>
<dbReference type="SUPFAM" id="SSF55205">
    <property type="entry name" value="EPT/RTPC-like"/>
    <property type="match status" value="1"/>
</dbReference>
<evidence type="ECO:0000256" key="3">
    <source>
        <dbReference type="ARBA" id="ARBA00009948"/>
    </source>
</evidence>
<dbReference type="NCBIfam" id="TIGR01356">
    <property type="entry name" value="aroA"/>
    <property type="match status" value="1"/>
</dbReference>
<dbReference type="PANTHER" id="PTHR21090">
    <property type="entry name" value="AROM/DEHYDROQUINATE SYNTHASE"/>
    <property type="match status" value="1"/>
</dbReference>
<dbReference type="FunFam" id="3.65.10.10:FF:000006">
    <property type="entry name" value="3-phosphoshikimate 1-carboxyvinyltransferase"/>
    <property type="match status" value="1"/>
</dbReference>
<keyword evidence="5 9" id="KW-0028">Amino-acid biosynthesis</keyword>
<feature type="binding site" evidence="9">
    <location>
        <position position="170"/>
    </location>
    <ligand>
        <name>3-phosphoshikimate</name>
        <dbReference type="ChEBI" id="CHEBI:145989"/>
    </ligand>
</feature>
<dbReference type="GO" id="GO:0005737">
    <property type="term" value="C:cytoplasm"/>
    <property type="evidence" value="ECO:0007669"/>
    <property type="project" value="UniProtKB-SubCell"/>
</dbReference>
<dbReference type="PIRSF" id="PIRSF000505">
    <property type="entry name" value="EPSPS"/>
    <property type="match status" value="1"/>
</dbReference>
<evidence type="ECO:0000256" key="6">
    <source>
        <dbReference type="ARBA" id="ARBA00022679"/>
    </source>
</evidence>
<dbReference type="HAMAP" id="MF_00210">
    <property type="entry name" value="EPSP_synth"/>
    <property type="match status" value="1"/>
</dbReference>
<dbReference type="InterPro" id="IPR023193">
    <property type="entry name" value="EPSP_synthase_CS"/>
</dbReference>
<evidence type="ECO:0000259" key="10">
    <source>
        <dbReference type="Pfam" id="PF00275"/>
    </source>
</evidence>
<accession>A0A9X2A358</accession>
<feature type="binding site" evidence="9">
    <location>
        <position position="24"/>
    </location>
    <ligand>
        <name>3-phosphoshikimate</name>
        <dbReference type="ChEBI" id="CHEBI:145989"/>
    </ligand>
</feature>
<feature type="binding site" evidence="9">
    <location>
        <position position="28"/>
    </location>
    <ligand>
        <name>3-phosphoshikimate</name>
        <dbReference type="ChEBI" id="CHEBI:145989"/>
    </ligand>
</feature>
<comment type="subcellular location">
    <subcellularLocation>
        <location evidence="9">Cytoplasm</location>
    </subcellularLocation>
</comment>
<feature type="binding site" evidence="9">
    <location>
        <position position="347"/>
    </location>
    <ligand>
        <name>phosphoenolpyruvate</name>
        <dbReference type="ChEBI" id="CHEBI:58702"/>
    </ligand>
</feature>
<dbReference type="PROSITE" id="PS00885">
    <property type="entry name" value="EPSP_SYNTHASE_2"/>
    <property type="match status" value="1"/>
</dbReference>
<comment type="similarity">
    <text evidence="3 9">Belongs to the EPSP synthase family.</text>
</comment>
<dbReference type="InterPro" id="IPR001986">
    <property type="entry name" value="Enolpyruvate_Tfrase_dom"/>
</dbReference>
<comment type="caution">
    <text evidence="11">The sequence shown here is derived from an EMBL/GenBank/DDBJ whole genome shotgun (WGS) entry which is preliminary data.</text>
</comment>
<dbReference type="InterPro" id="IPR036968">
    <property type="entry name" value="Enolpyruvate_Tfrase_sf"/>
</dbReference>
<feature type="domain" description="Enolpyruvate transferase" evidence="10">
    <location>
        <begin position="13"/>
        <end position="423"/>
    </location>
</feature>
<dbReference type="GO" id="GO:0008652">
    <property type="term" value="P:amino acid biosynthetic process"/>
    <property type="evidence" value="ECO:0007669"/>
    <property type="project" value="UniProtKB-KW"/>
</dbReference>